<reference evidence="1" key="1">
    <citation type="submission" date="2022-04" db="EMBL/GenBank/DDBJ databases">
        <title>Desulfatitalea alkaliphila sp. nov., a novel anaerobic sulfate-reducing bacterium isolated from terrestrial mud volcano, Taman Peninsula, Russia.</title>
        <authorList>
            <person name="Khomyakova M.A."/>
            <person name="Merkel A.Y."/>
            <person name="Slobodkin A.I."/>
        </authorList>
    </citation>
    <scope>NUCLEOTIDE SEQUENCE</scope>
    <source>
        <strain evidence="1">M08but</strain>
    </source>
</reference>
<keyword evidence="2" id="KW-1185">Reference proteome</keyword>
<dbReference type="SFLD" id="SFLDG01129">
    <property type="entry name" value="C1.5:_HAD__Beta-PGM__Phosphata"/>
    <property type="match status" value="1"/>
</dbReference>
<dbReference type="CDD" id="cd01427">
    <property type="entry name" value="HAD_like"/>
    <property type="match status" value="1"/>
</dbReference>
<evidence type="ECO:0000313" key="2">
    <source>
        <dbReference type="Proteomes" id="UP001165427"/>
    </source>
</evidence>
<keyword evidence="1" id="KW-0378">Hydrolase</keyword>
<dbReference type="Proteomes" id="UP001165427">
    <property type="component" value="Unassembled WGS sequence"/>
</dbReference>
<dbReference type="Gene3D" id="3.40.50.1000">
    <property type="entry name" value="HAD superfamily/HAD-like"/>
    <property type="match status" value="1"/>
</dbReference>
<protein>
    <submittedName>
        <fullName evidence="1">HAD family hydrolase</fullName>
    </submittedName>
</protein>
<dbReference type="GO" id="GO:0016787">
    <property type="term" value="F:hydrolase activity"/>
    <property type="evidence" value="ECO:0007669"/>
    <property type="project" value="UniProtKB-KW"/>
</dbReference>
<organism evidence="1 2">
    <name type="scientific">Desulfatitalea alkaliphila</name>
    <dbReference type="NCBI Taxonomy" id="2929485"/>
    <lineage>
        <taxon>Bacteria</taxon>
        <taxon>Pseudomonadati</taxon>
        <taxon>Thermodesulfobacteriota</taxon>
        <taxon>Desulfobacteria</taxon>
        <taxon>Desulfobacterales</taxon>
        <taxon>Desulfosarcinaceae</taxon>
        <taxon>Desulfatitalea</taxon>
    </lineage>
</organism>
<dbReference type="InterPro" id="IPR006439">
    <property type="entry name" value="HAD-SF_hydro_IA"/>
</dbReference>
<dbReference type="InterPro" id="IPR036412">
    <property type="entry name" value="HAD-like_sf"/>
</dbReference>
<evidence type="ECO:0000313" key="1">
    <source>
        <dbReference type="EMBL" id="MCJ8499280.1"/>
    </source>
</evidence>
<dbReference type="SUPFAM" id="SSF56784">
    <property type="entry name" value="HAD-like"/>
    <property type="match status" value="1"/>
</dbReference>
<dbReference type="AlphaFoldDB" id="A0AA41R1V6"/>
<dbReference type="EMBL" id="JALJRB010000001">
    <property type="protein sequence ID" value="MCJ8499280.1"/>
    <property type="molecule type" value="Genomic_DNA"/>
</dbReference>
<accession>A0AA41R1V6</accession>
<dbReference type="PRINTS" id="PR00413">
    <property type="entry name" value="HADHALOGNASE"/>
</dbReference>
<dbReference type="SFLD" id="SFLDS00003">
    <property type="entry name" value="Haloacid_Dehalogenase"/>
    <property type="match status" value="1"/>
</dbReference>
<name>A0AA41R1V6_9BACT</name>
<gene>
    <name evidence="1" type="ORF">MRX98_01725</name>
</gene>
<dbReference type="InterPro" id="IPR023214">
    <property type="entry name" value="HAD_sf"/>
</dbReference>
<dbReference type="RefSeq" id="WP_246902467.1">
    <property type="nucleotide sequence ID" value="NZ_JALJRB010000001.1"/>
</dbReference>
<dbReference type="Pfam" id="PF00702">
    <property type="entry name" value="Hydrolase"/>
    <property type="match status" value="1"/>
</dbReference>
<sequence>MLQAILLDLDNTLVLFDETGFYLRYMERITPCFADLMPAEAFRDRLLRGIRGLARNDGSRPNSDHFMERFCEGLDGAREAVWERFMTFYASEYDRIPVTVKRPAGLAELLDRLEGWGLRLVVATNPLFPELAQTKRLAWADLAPERFELLTHLENMSYVKPRADYYRQICKKLDLTPEQCLMVGNDAVNDMVAGTVGMTTYLTTEAGVIDYGAVTEGRRVSRGTSHPADFSGPLSGVAEVVARLRG</sequence>
<comment type="caution">
    <text evidence="1">The sequence shown here is derived from an EMBL/GenBank/DDBJ whole genome shotgun (WGS) entry which is preliminary data.</text>
</comment>
<proteinExistence type="predicted"/>